<dbReference type="InterPro" id="IPR000073">
    <property type="entry name" value="AB_hydrolase_1"/>
</dbReference>
<reference evidence="2" key="1">
    <citation type="submission" date="2018-06" db="EMBL/GenBank/DDBJ databases">
        <authorList>
            <person name="Zhirakovskaya E."/>
        </authorList>
    </citation>
    <scope>NUCLEOTIDE SEQUENCE</scope>
</reference>
<dbReference type="InterPro" id="IPR029058">
    <property type="entry name" value="AB_hydrolase_fold"/>
</dbReference>
<dbReference type="SUPFAM" id="SSF53474">
    <property type="entry name" value="alpha/beta-Hydrolases"/>
    <property type="match status" value="1"/>
</dbReference>
<protein>
    <recommendedName>
        <fullName evidence="1">AB hydrolase-1 domain-containing protein</fullName>
    </recommendedName>
</protein>
<evidence type="ECO:0000313" key="2">
    <source>
        <dbReference type="EMBL" id="VAW68990.1"/>
    </source>
</evidence>
<dbReference type="PANTHER" id="PTHR12277:SF81">
    <property type="entry name" value="PROTEIN ABHD13"/>
    <property type="match status" value="1"/>
</dbReference>
<name>A0A3B0XW95_9ZZZZ</name>
<evidence type="ECO:0000259" key="1">
    <source>
        <dbReference type="Pfam" id="PF00561"/>
    </source>
</evidence>
<dbReference type="EMBL" id="UOFI01000140">
    <property type="protein sequence ID" value="VAW68990.1"/>
    <property type="molecule type" value="Genomic_DNA"/>
</dbReference>
<sequence>MLYLLLIAVGIYCLMCALLYVFQDKLIFFPPQPVADIYSLMKQNEISYVSQYKNYRINGWEIDINEKADKTVIYFGGNAEDVVYFNIEAEKLNVRQVFVFNHPGYGKSEGQPSEKSLYQSALDAYDFLIEQKKINPQKVVVIGRSMGSSVAAYLAANRDVSGVVLITPFDSISHIAAARFKYFPVKVILNHSFHTAEHIRKIDKPTLILAAEQDEMIAEAHLKNLIEASSSNSKIVKFPELGHNTIQTHADYYNELNRFINRL</sequence>
<organism evidence="2">
    <name type="scientific">hydrothermal vent metagenome</name>
    <dbReference type="NCBI Taxonomy" id="652676"/>
    <lineage>
        <taxon>unclassified sequences</taxon>
        <taxon>metagenomes</taxon>
        <taxon>ecological metagenomes</taxon>
    </lineage>
</organism>
<dbReference type="PANTHER" id="PTHR12277">
    <property type="entry name" value="ALPHA/BETA HYDROLASE DOMAIN-CONTAINING PROTEIN"/>
    <property type="match status" value="1"/>
</dbReference>
<dbReference type="AlphaFoldDB" id="A0A3B0XW95"/>
<feature type="domain" description="AB hydrolase-1" evidence="1">
    <location>
        <begin position="71"/>
        <end position="174"/>
    </location>
</feature>
<accession>A0A3B0XW95</accession>
<dbReference type="Pfam" id="PF00561">
    <property type="entry name" value="Abhydrolase_1"/>
    <property type="match status" value="1"/>
</dbReference>
<proteinExistence type="predicted"/>
<dbReference type="Gene3D" id="3.40.50.1820">
    <property type="entry name" value="alpha/beta hydrolase"/>
    <property type="match status" value="1"/>
</dbReference>
<gene>
    <name evidence="2" type="ORF">MNBD_GAMMA09-1955</name>
</gene>